<keyword evidence="5" id="KW-0539">Nucleus</keyword>
<evidence type="ECO:0000259" key="6">
    <source>
        <dbReference type="Pfam" id="PF18263"/>
    </source>
</evidence>
<organism evidence="7">
    <name type="scientific">Timema douglasi</name>
    <name type="common">Walking stick</name>
    <dbReference type="NCBI Taxonomy" id="61478"/>
    <lineage>
        <taxon>Eukaryota</taxon>
        <taxon>Metazoa</taxon>
        <taxon>Ecdysozoa</taxon>
        <taxon>Arthropoda</taxon>
        <taxon>Hexapoda</taxon>
        <taxon>Insecta</taxon>
        <taxon>Pterygota</taxon>
        <taxon>Neoptera</taxon>
        <taxon>Polyneoptera</taxon>
        <taxon>Phasmatodea</taxon>
        <taxon>Timematodea</taxon>
        <taxon>Timematoidea</taxon>
        <taxon>Timematidae</taxon>
        <taxon>Timema</taxon>
    </lineage>
</organism>
<evidence type="ECO:0000313" key="7">
    <source>
        <dbReference type="EMBL" id="CAD7196464.1"/>
    </source>
</evidence>
<dbReference type="EMBL" id="OA565175">
    <property type="protein sequence ID" value="CAD7196464.1"/>
    <property type="molecule type" value="Genomic_DNA"/>
</dbReference>
<accession>A0A7R8VDP1</accession>
<evidence type="ECO:0000256" key="3">
    <source>
        <dbReference type="ARBA" id="ARBA00022705"/>
    </source>
</evidence>
<dbReference type="Gene3D" id="1.20.58.870">
    <property type="match status" value="1"/>
</dbReference>
<sequence>MEEDGTGGVKRSELVSWYLEQIQELIESEVELLERKTLVEKVIDRLIYHDQVIIALTTTGLKGEDISQEEDPELVNDHERTSKYGMLLEIEGAVLNHLIQFLKEYEGNKLSELAVVHDHTGDRSTILSGKSGEAKRRRGFLKRGIILVPPSVKPETGEKQRKIVASSGHVKVLGYSTRCSAHLDIPFSRFSFLPSPCVPLPSVNFNFVYIVVRWWSMVTYYTTNLSRHHIRVGLVSSKLLFHSDYCAIKHHVIQRDGLGPNPQASKLQGGGDCNSIEDEGEGCPPMRACQLGFFPENLVCSKFLPKRVTFLDVFTWDTRFLQLTITCYEHHKQTTSLAPRAAVCVRSPRLPSWGGRLTMRDPCHPTPRLINAACERGPTPQFVAVPG</sequence>
<dbReference type="AlphaFoldDB" id="A0A7R8VDP1"/>
<dbReference type="GO" id="GO:0006260">
    <property type="term" value="P:DNA replication"/>
    <property type="evidence" value="ECO:0007669"/>
    <property type="project" value="UniProtKB-KW"/>
</dbReference>
<protein>
    <recommendedName>
        <fullName evidence="6">Mcm6 C-terminal winged-helix domain-containing protein</fullName>
    </recommendedName>
</protein>
<keyword evidence="4" id="KW-0347">Helicase</keyword>
<keyword evidence="3" id="KW-0235">DNA replication</keyword>
<evidence type="ECO:0000256" key="1">
    <source>
        <dbReference type="ARBA" id="ARBA00004123"/>
    </source>
</evidence>
<evidence type="ECO:0000256" key="2">
    <source>
        <dbReference type="ARBA" id="ARBA00008010"/>
    </source>
</evidence>
<comment type="subcellular location">
    <subcellularLocation>
        <location evidence="1">Nucleus</location>
    </subcellularLocation>
</comment>
<name>A0A7R8VDP1_TIMDO</name>
<reference evidence="7" key="1">
    <citation type="submission" date="2020-11" db="EMBL/GenBank/DDBJ databases">
        <authorList>
            <person name="Tran Van P."/>
        </authorList>
    </citation>
    <scope>NUCLEOTIDE SEQUENCE</scope>
</reference>
<dbReference type="GO" id="GO:0005634">
    <property type="term" value="C:nucleus"/>
    <property type="evidence" value="ECO:0007669"/>
    <property type="project" value="UniProtKB-SubCell"/>
</dbReference>
<dbReference type="InterPro" id="IPR041024">
    <property type="entry name" value="Mcm6_C"/>
</dbReference>
<evidence type="ECO:0000256" key="5">
    <source>
        <dbReference type="ARBA" id="ARBA00023242"/>
    </source>
</evidence>
<keyword evidence="4" id="KW-0547">Nucleotide-binding</keyword>
<keyword evidence="4" id="KW-0067">ATP-binding</keyword>
<comment type="similarity">
    <text evidence="2">Belongs to the MCM family.</text>
</comment>
<dbReference type="Pfam" id="PF18263">
    <property type="entry name" value="WHD_MCM6"/>
    <property type="match status" value="1"/>
</dbReference>
<feature type="domain" description="Mcm6 C-terminal winged-helix" evidence="6">
    <location>
        <begin position="2"/>
        <end position="70"/>
    </location>
</feature>
<dbReference type="GO" id="GO:0004386">
    <property type="term" value="F:helicase activity"/>
    <property type="evidence" value="ECO:0007669"/>
    <property type="project" value="UniProtKB-KW"/>
</dbReference>
<evidence type="ECO:0000256" key="4">
    <source>
        <dbReference type="ARBA" id="ARBA00022806"/>
    </source>
</evidence>
<gene>
    <name evidence="7" type="ORF">TDIB3V08_LOCUS2814</name>
</gene>
<keyword evidence="4" id="KW-0378">Hydrolase</keyword>
<proteinExistence type="inferred from homology"/>